<organism evidence="2 3">
    <name type="scientific">Methylobacterium nonmethylotrophicum</name>
    <dbReference type="NCBI Taxonomy" id="1141884"/>
    <lineage>
        <taxon>Bacteria</taxon>
        <taxon>Pseudomonadati</taxon>
        <taxon>Pseudomonadota</taxon>
        <taxon>Alphaproteobacteria</taxon>
        <taxon>Hyphomicrobiales</taxon>
        <taxon>Methylobacteriaceae</taxon>
        <taxon>Methylobacterium</taxon>
    </lineage>
</organism>
<accession>A0A4Z0NR46</accession>
<dbReference type="PROSITE" id="PS50075">
    <property type="entry name" value="CARRIER"/>
    <property type="match status" value="1"/>
</dbReference>
<evidence type="ECO:0000313" key="2">
    <source>
        <dbReference type="EMBL" id="TGD99502.1"/>
    </source>
</evidence>
<dbReference type="Proteomes" id="UP000297535">
    <property type="component" value="Unassembled WGS sequence"/>
</dbReference>
<dbReference type="InterPro" id="IPR036736">
    <property type="entry name" value="ACP-like_sf"/>
</dbReference>
<feature type="domain" description="Carrier" evidence="1">
    <location>
        <begin position="17"/>
        <end position="95"/>
    </location>
</feature>
<dbReference type="SUPFAM" id="SSF47336">
    <property type="entry name" value="ACP-like"/>
    <property type="match status" value="1"/>
</dbReference>
<gene>
    <name evidence="2" type="ORF">EU555_13000</name>
</gene>
<comment type="caution">
    <text evidence="2">The sequence shown here is derived from an EMBL/GenBank/DDBJ whole genome shotgun (WGS) entry which is preliminary data.</text>
</comment>
<dbReference type="InterPro" id="IPR009081">
    <property type="entry name" value="PP-bd_ACP"/>
</dbReference>
<dbReference type="AlphaFoldDB" id="A0A4Z0NR46"/>
<keyword evidence="3" id="KW-1185">Reference proteome</keyword>
<evidence type="ECO:0000313" key="3">
    <source>
        <dbReference type="Proteomes" id="UP000297535"/>
    </source>
</evidence>
<dbReference type="OrthoDB" id="8250336at2"/>
<sequence length="96" mass="10555">MINLAETFPQSHTSALVDITHRTMSLAKGILADQSRDLAFEPDDALLDIGLSSLDLVNLMISLEVEFDVMIPSTQINPQNFRSVQSIAIMVLALKN</sequence>
<protein>
    <submittedName>
        <fullName evidence="2">Acyl carrier protein</fullName>
    </submittedName>
</protein>
<evidence type="ECO:0000259" key="1">
    <source>
        <dbReference type="PROSITE" id="PS50075"/>
    </source>
</evidence>
<dbReference type="Pfam" id="PF00550">
    <property type="entry name" value="PP-binding"/>
    <property type="match status" value="1"/>
</dbReference>
<name>A0A4Z0NR46_9HYPH</name>
<dbReference type="Gene3D" id="1.10.1200.10">
    <property type="entry name" value="ACP-like"/>
    <property type="match status" value="1"/>
</dbReference>
<reference evidence="2 3" key="1">
    <citation type="submission" date="2019-04" db="EMBL/GenBank/DDBJ databases">
        <authorList>
            <person name="Feng G."/>
            <person name="Zhu H."/>
        </authorList>
    </citation>
    <scope>NUCLEOTIDE SEQUENCE [LARGE SCALE GENOMIC DNA]</scope>
    <source>
        <strain evidence="2 3">6HR-1</strain>
    </source>
</reference>
<proteinExistence type="predicted"/>
<dbReference type="EMBL" id="SRLB01000008">
    <property type="protein sequence ID" value="TGD99502.1"/>
    <property type="molecule type" value="Genomic_DNA"/>
</dbReference>